<evidence type="ECO:0000313" key="1">
    <source>
        <dbReference type="EMBL" id="GGX45015.1"/>
    </source>
</evidence>
<evidence type="ECO:0000313" key="2">
    <source>
        <dbReference type="Proteomes" id="UP000626148"/>
    </source>
</evidence>
<dbReference type="EMBL" id="BMXR01000002">
    <property type="protein sequence ID" value="GGX45015.1"/>
    <property type="molecule type" value="Genomic_DNA"/>
</dbReference>
<dbReference type="InterPro" id="IPR043129">
    <property type="entry name" value="ATPase_NBD"/>
</dbReference>
<dbReference type="Proteomes" id="UP000626148">
    <property type="component" value="Unassembled WGS sequence"/>
</dbReference>
<dbReference type="RefSeq" id="WP_189607372.1">
    <property type="nucleotide sequence ID" value="NZ_BMXR01000002.1"/>
</dbReference>
<dbReference type="Gene3D" id="3.30.420.40">
    <property type="match status" value="2"/>
</dbReference>
<reference evidence="1" key="1">
    <citation type="journal article" date="2014" name="Int. J. Syst. Evol. Microbiol.">
        <title>Complete genome sequence of Corynebacterium casei LMG S-19264T (=DSM 44701T), isolated from a smear-ripened cheese.</title>
        <authorList>
            <consortium name="US DOE Joint Genome Institute (JGI-PGF)"/>
            <person name="Walter F."/>
            <person name="Albersmeier A."/>
            <person name="Kalinowski J."/>
            <person name="Ruckert C."/>
        </authorList>
    </citation>
    <scope>NUCLEOTIDE SEQUENCE</scope>
    <source>
        <strain evidence="1">KCTC 22169</strain>
    </source>
</reference>
<accession>A0A918K2M9</accession>
<protein>
    <recommendedName>
        <fullName evidence="3">MSHA biogenesis protein MshI</fullName>
    </recommendedName>
</protein>
<sequence>MGLLSPIRRNKRQQWIYLTEEGIGRASFQSSANAMPRLHRFDWKVESDAVNRPGELAGWAAEKASGPVNLLLGEGLYQMLMVDVPDVPAEEIESALRLKSADLISYDIEDATLDVILLPTDAYRGRLRMAFVIAAMKSPLRQWALELAKRGLTLNVIDVDQLQLRNLAIRSQQRHQSGLLHLGPDRCRLVLLYENELVLSRQFDIGYQSLGMSGPDEPALTLEGQDDIQLESLVLELRRSFDYYESQLGLGSIGEVSLIGWPGDVGLTASLGEKLGVRFQPLRAEDLILLPDPLEGVVPDPLIPMLGTAFRGVAV</sequence>
<dbReference type="Gene3D" id="3.30.1490.300">
    <property type="match status" value="1"/>
</dbReference>
<proteinExistence type="predicted"/>
<dbReference type="SUPFAM" id="SSF53067">
    <property type="entry name" value="Actin-like ATPase domain"/>
    <property type="match status" value="1"/>
</dbReference>
<gene>
    <name evidence="1" type="ORF">GCM10007392_09780</name>
</gene>
<comment type="caution">
    <text evidence="1">The sequence shown here is derived from an EMBL/GenBank/DDBJ whole genome shotgun (WGS) entry which is preliminary data.</text>
</comment>
<dbReference type="AlphaFoldDB" id="A0A918K2M9"/>
<reference evidence="1" key="2">
    <citation type="submission" date="2020-09" db="EMBL/GenBank/DDBJ databases">
        <authorList>
            <person name="Sun Q."/>
            <person name="Kim S."/>
        </authorList>
    </citation>
    <scope>NUCLEOTIDE SEQUENCE</scope>
    <source>
        <strain evidence="1">KCTC 22169</strain>
    </source>
</reference>
<keyword evidence="2" id="KW-1185">Reference proteome</keyword>
<name>A0A918K2M9_9GAMM</name>
<evidence type="ECO:0008006" key="3">
    <source>
        <dbReference type="Google" id="ProtNLM"/>
    </source>
</evidence>
<organism evidence="1 2">
    <name type="scientific">Saccharospirillum salsuginis</name>
    <dbReference type="NCBI Taxonomy" id="418750"/>
    <lineage>
        <taxon>Bacteria</taxon>
        <taxon>Pseudomonadati</taxon>
        <taxon>Pseudomonadota</taxon>
        <taxon>Gammaproteobacteria</taxon>
        <taxon>Oceanospirillales</taxon>
        <taxon>Saccharospirillaceae</taxon>
        <taxon>Saccharospirillum</taxon>
    </lineage>
</organism>